<keyword evidence="3" id="KW-1185">Reference proteome</keyword>
<evidence type="ECO:0000313" key="3">
    <source>
        <dbReference type="Proteomes" id="UP001243009"/>
    </source>
</evidence>
<dbReference type="Proteomes" id="UP001243009">
    <property type="component" value="Unassembled WGS sequence"/>
</dbReference>
<accession>A0ABT9DZA7</accession>
<comment type="caution">
    <text evidence="2">The sequence shown here is derived from an EMBL/GenBank/DDBJ whole genome shotgun (WGS) entry which is preliminary data.</text>
</comment>
<dbReference type="RefSeq" id="WP_305103944.1">
    <property type="nucleotide sequence ID" value="NZ_JAUTWS010000009.1"/>
</dbReference>
<organism evidence="2 3">
    <name type="scientific">Paracraurococcus lichenis</name>
    <dbReference type="NCBI Taxonomy" id="3064888"/>
    <lineage>
        <taxon>Bacteria</taxon>
        <taxon>Pseudomonadati</taxon>
        <taxon>Pseudomonadota</taxon>
        <taxon>Alphaproteobacteria</taxon>
        <taxon>Acetobacterales</taxon>
        <taxon>Roseomonadaceae</taxon>
        <taxon>Paracraurococcus</taxon>
    </lineage>
</organism>
<evidence type="ECO:0000256" key="1">
    <source>
        <dbReference type="SAM" id="SignalP"/>
    </source>
</evidence>
<name>A0ABT9DZA7_9PROT</name>
<dbReference type="EMBL" id="JAUTWS010000009">
    <property type="protein sequence ID" value="MDO9709080.1"/>
    <property type="molecule type" value="Genomic_DNA"/>
</dbReference>
<reference evidence="2 3" key="1">
    <citation type="submission" date="2023-08" db="EMBL/GenBank/DDBJ databases">
        <title>The draft genome sequence of Paracraurococcus sp. LOR1-02.</title>
        <authorList>
            <person name="Kingkaew E."/>
            <person name="Tanasupawat S."/>
        </authorList>
    </citation>
    <scope>NUCLEOTIDE SEQUENCE [LARGE SCALE GENOMIC DNA]</scope>
    <source>
        <strain evidence="2 3">LOR1-02</strain>
    </source>
</reference>
<keyword evidence="1" id="KW-0732">Signal</keyword>
<feature type="signal peptide" evidence="1">
    <location>
        <begin position="1"/>
        <end position="24"/>
    </location>
</feature>
<gene>
    <name evidence="2" type="ORF">Q7A36_12060</name>
</gene>
<evidence type="ECO:0000313" key="2">
    <source>
        <dbReference type="EMBL" id="MDO9709080.1"/>
    </source>
</evidence>
<protein>
    <submittedName>
        <fullName evidence="2">Uncharacterized protein</fullName>
    </submittedName>
</protein>
<proteinExistence type="predicted"/>
<feature type="chain" id="PRO_5046549238" evidence="1">
    <location>
        <begin position="25"/>
        <end position="90"/>
    </location>
</feature>
<sequence>MKTIRTAFLAALAALPLLAGAASAHDGWGYGSAGGDDPYWREREARRAWFEAERAREWAWRRHEAWERGRVYAPPPPPAYGPPGGWGPRW</sequence>